<evidence type="ECO:0000313" key="1">
    <source>
        <dbReference type="EMBL" id="CAG4884462.1"/>
    </source>
</evidence>
<accession>A0A916J5S8</accession>
<dbReference type="Pfam" id="PF10678">
    <property type="entry name" value="DUF2492"/>
    <property type="match status" value="1"/>
</dbReference>
<name>A0A916J5S8_9PROT</name>
<sequence>MPEQIHGHEVMHMMMEEGRVYTKAALRAVTVERFGAEARFFTCSVANMKTEELIGFLECRSKFIDKGEGFRTELDRICQH</sequence>
<organism evidence="1 2">
    <name type="scientific">Georgfuchsia toluolica</name>
    <dbReference type="NCBI Taxonomy" id="424218"/>
    <lineage>
        <taxon>Bacteria</taxon>
        <taxon>Pseudomonadati</taxon>
        <taxon>Pseudomonadota</taxon>
        <taxon>Betaproteobacteria</taxon>
        <taxon>Nitrosomonadales</taxon>
        <taxon>Sterolibacteriaceae</taxon>
        <taxon>Georgfuchsia</taxon>
    </lineage>
</organism>
<gene>
    <name evidence="1" type="ORF">GTOL_12345</name>
</gene>
<dbReference type="EMBL" id="CAJQUM010000001">
    <property type="protein sequence ID" value="CAG4884462.1"/>
    <property type="molecule type" value="Genomic_DNA"/>
</dbReference>
<dbReference type="Proteomes" id="UP000742786">
    <property type="component" value="Unassembled WGS sequence"/>
</dbReference>
<dbReference type="RefSeq" id="WP_220636313.1">
    <property type="nucleotide sequence ID" value="NZ_CAJQUM010000001.1"/>
</dbReference>
<protein>
    <recommendedName>
        <fullName evidence="3">DUF2492 family protein</fullName>
    </recommendedName>
</protein>
<evidence type="ECO:0008006" key="3">
    <source>
        <dbReference type="Google" id="ProtNLM"/>
    </source>
</evidence>
<evidence type="ECO:0000313" key="2">
    <source>
        <dbReference type="Proteomes" id="UP000742786"/>
    </source>
</evidence>
<reference evidence="1" key="1">
    <citation type="submission" date="2021-04" db="EMBL/GenBank/DDBJ databases">
        <authorList>
            <person name="Hornung B."/>
        </authorList>
    </citation>
    <scope>NUCLEOTIDE SEQUENCE</scope>
    <source>
        <strain evidence="1">G5G6</strain>
    </source>
</reference>
<dbReference type="InterPro" id="IPR019620">
    <property type="entry name" value="Metal-bd_prot_put"/>
</dbReference>
<dbReference type="AlphaFoldDB" id="A0A916J5S8"/>
<comment type="caution">
    <text evidence="1">The sequence shown here is derived from an EMBL/GenBank/DDBJ whole genome shotgun (WGS) entry which is preliminary data.</text>
</comment>
<keyword evidence="2" id="KW-1185">Reference proteome</keyword>
<proteinExistence type="predicted"/>
<dbReference type="NCBIfam" id="TIGR03853">
    <property type="entry name" value="matur_matur"/>
    <property type="match status" value="1"/>
</dbReference>